<feature type="region of interest" description="Disordered" evidence="1">
    <location>
        <begin position="34"/>
        <end position="58"/>
    </location>
</feature>
<feature type="compositionally biased region" description="Polar residues" evidence="1">
    <location>
        <begin position="79"/>
        <end position="93"/>
    </location>
</feature>
<dbReference type="Proteomes" id="UP000217768">
    <property type="component" value="Unassembled WGS sequence"/>
</dbReference>
<reference evidence="2 3" key="1">
    <citation type="submission" date="2017-08" db="EMBL/GenBank/DDBJ databases">
        <title>Phylogenetic analysis of Mycobacterium avium complex whole genomes.</title>
        <authorList>
            <person name="Caverly L.J."/>
            <person name="Spilker T."/>
            <person name="Lipuma J."/>
        </authorList>
    </citation>
    <scope>NUCLEOTIDE SEQUENCE [LARGE SCALE GENOMIC DNA]</scope>
    <source>
        <strain evidence="2 3">FLAC0165</strain>
    </source>
</reference>
<accession>A0A2A2ZAD9</accession>
<evidence type="ECO:0000256" key="1">
    <source>
        <dbReference type="SAM" id="MobiDB-lite"/>
    </source>
</evidence>
<dbReference type="EMBL" id="NSFD01000066">
    <property type="protein sequence ID" value="PBA23502.1"/>
    <property type="molecule type" value="Genomic_DNA"/>
</dbReference>
<dbReference type="AlphaFoldDB" id="A0A2A2ZAD9"/>
<evidence type="ECO:0000313" key="3">
    <source>
        <dbReference type="Proteomes" id="UP000217768"/>
    </source>
</evidence>
<evidence type="ECO:0000313" key="2">
    <source>
        <dbReference type="EMBL" id="PBA23502.1"/>
    </source>
</evidence>
<organism evidence="2 3">
    <name type="scientific">Mycobacterium avium</name>
    <dbReference type="NCBI Taxonomy" id="1764"/>
    <lineage>
        <taxon>Bacteria</taxon>
        <taxon>Bacillati</taxon>
        <taxon>Actinomycetota</taxon>
        <taxon>Actinomycetes</taxon>
        <taxon>Mycobacteriales</taxon>
        <taxon>Mycobacteriaceae</taxon>
        <taxon>Mycobacterium</taxon>
        <taxon>Mycobacterium avium complex (MAC)</taxon>
    </lineage>
</organism>
<comment type="caution">
    <text evidence="2">The sequence shown here is derived from an EMBL/GenBank/DDBJ whole genome shotgun (WGS) entry which is preliminary data.</text>
</comment>
<sequence length="93" mass="9860">MIPHSDAVPAGQGQEDFDFAFCQRLFQPIPPRRCAESRRTQGTAGLAGGGADHAKNAASRRAGEIALLSVHRSPLPHLSSVTPRGTSLSRRAS</sequence>
<protein>
    <submittedName>
        <fullName evidence="2">Uncharacterized protein</fullName>
    </submittedName>
</protein>
<name>A0A2A2ZAD9_MYCAV</name>
<gene>
    <name evidence="2" type="ORF">CKJ66_28215</name>
</gene>
<proteinExistence type="predicted"/>
<feature type="region of interest" description="Disordered" evidence="1">
    <location>
        <begin position="73"/>
        <end position="93"/>
    </location>
</feature>